<name>A0A381TN69_9ZZZZ</name>
<feature type="transmembrane region" description="Helical" evidence="7">
    <location>
        <begin position="163"/>
        <end position="180"/>
    </location>
</feature>
<dbReference type="InterPro" id="IPR036259">
    <property type="entry name" value="MFS_trans_sf"/>
</dbReference>
<dbReference type="SUPFAM" id="SSF103473">
    <property type="entry name" value="MFS general substrate transporter"/>
    <property type="match status" value="1"/>
</dbReference>
<sequence length="397" mass="41856">MQAKKPSNFLLGVASGISPFGMAIAIPTLESFAQLYQAPYSTVQFIISAYLLGLASSMPLVGFLSDKIGRRPVLLSGLVLFIAASIICSTTDSLNSLIFWRVVQGVGASVGSVMSRAIIRDTSNASETARSLSRVTAIMGISPMIAPVIGGIGYQIFGNPNGIFIITAAIGIVVLIAILLKLPETRNVELTESTNREPWSEKYRYLLGSKVFVGSSLIYAFTTGAFFAILAVASTVFYNDLGIDSAGFGFVWSCLTILYTISAFMGGNLSSKYGLMKVLLAGVVLNVMAGLVFYFLVKALNVTLISVIAPLIILFFAHGFIVPMALAKAVSARPEIAGSSSGLSSALGLVIGGMFSVLSGLVFDGRLLPIALIVAVSTMLCGMSYLLVFSGNRKSIV</sequence>
<reference evidence="9" key="1">
    <citation type="submission" date="2018-05" db="EMBL/GenBank/DDBJ databases">
        <authorList>
            <person name="Lanie J.A."/>
            <person name="Ng W.-L."/>
            <person name="Kazmierczak K.M."/>
            <person name="Andrzejewski T.M."/>
            <person name="Davidsen T.M."/>
            <person name="Wayne K.J."/>
            <person name="Tettelin H."/>
            <person name="Glass J.I."/>
            <person name="Rusch D."/>
            <person name="Podicherti R."/>
            <person name="Tsui H.-C.T."/>
            <person name="Winkler M.E."/>
        </authorList>
    </citation>
    <scope>NUCLEOTIDE SEQUENCE</scope>
</reference>
<dbReference type="PANTHER" id="PTHR23501:SF191">
    <property type="entry name" value="VACUOLAR BASIC AMINO ACID TRANSPORTER 4"/>
    <property type="match status" value="1"/>
</dbReference>
<evidence type="ECO:0000313" key="9">
    <source>
        <dbReference type="EMBL" id="SVA17516.1"/>
    </source>
</evidence>
<evidence type="ECO:0000256" key="1">
    <source>
        <dbReference type="ARBA" id="ARBA00004127"/>
    </source>
</evidence>
<feature type="transmembrane region" description="Helical" evidence="7">
    <location>
        <begin position="73"/>
        <end position="92"/>
    </location>
</feature>
<comment type="subcellular location">
    <subcellularLocation>
        <location evidence="1">Endomembrane system</location>
        <topology evidence="1">Multi-pass membrane protein</topology>
    </subcellularLocation>
</comment>
<evidence type="ECO:0000256" key="4">
    <source>
        <dbReference type="ARBA" id="ARBA00022989"/>
    </source>
</evidence>
<feature type="domain" description="Major facilitator superfamily (MFS) profile" evidence="8">
    <location>
        <begin position="7"/>
        <end position="394"/>
    </location>
</feature>
<gene>
    <name evidence="9" type="ORF">METZ01_LOCUS70370</name>
</gene>
<evidence type="ECO:0000259" key="8">
    <source>
        <dbReference type="PROSITE" id="PS50850"/>
    </source>
</evidence>
<accession>A0A381TN69</accession>
<dbReference type="GO" id="GO:0022857">
    <property type="term" value="F:transmembrane transporter activity"/>
    <property type="evidence" value="ECO:0007669"/>
    <property type="project" value="InterPro"/>
</dbReference>
<proteinExistence type="predicted"/>
<keyword evidence="3 7" id="KW-0812">Transmembrane</keyword>
<dbReference type="PROSITE" id="PS00216">
    <property type="entry name" value="SUGAR_TRANSPORT_1"/>
    <property type="match status" value="1"/>
</dbReference>
<keyword evidence="4 7" id="KW-1133">Transmembrane helix</keyword>
<feature type="transmembrane region" description="Helical" evidence="7">
    <location>
        <begin position="343"/>
        <end position="363"/>
    </location>
</feature>
<dbReference type="GO" id="GO:0005886">
    <property type="term" value="C:plasma membrane"/>
    <property type="evidence" value="ECO:0007669"/>
    <property type="project" value="TreeGrafter"/>
</dbReference>
<feature type="transmembrane region" description="Helical" evidence="7">
    <location>
        <begin position="211"/>
        <end position="233"/>
    </location>
</feature>
<dbReference type="InterPro" id="IPR011701">
    <property type="entry name" value="MFS"/>
</dbReference>
<dbReference type="PROSITE" id="PS50850">
    <property type="entry name" value="MFS"/>
    <property type="match status" value="1"/>
</dbReference>
<keyword evidence="5 7" id="KW-0472">Membrane</keyword>
<dbReference type="Pfam" id="PF07690">
    <property type="entry name" value="MFS_1"/>
    <property type="match status" value="1"/>
</dbReference>
<feature type="transmembrane region" description="Helical" evidence="7">
    <location>
        <begin position="278"/>
        <end position="297"/>
    </location>
</feature>
<evidence type="ECO:0000256" key="6">
    <source>
        <dbReference type="ARBA" id="ARBA00044273"/>
    </source>
</evidence>
<dbReference type="InterPro" id="IPR005829">
    <property type="entry name" value="Sugar_transporter_CS"/>
</dbReference>
<evidence type="ECO:0000256" key="7">
    <source>
        <dbReference type="SAM" id="Phobius"/>
    </source>
</evidence>
<evidence type="ECO:0000256" key="5">
    <source>
        <dbReference type="ARBA" id="ARBA00023136"/>
    </source>
</evidence>
<feature type="transmembrane region" description="Helical" evidence="7">
    <location>
        <begin position="131"/>
        <end position="157"/>
    </location>
</feature>
<organism evidence="9">
    <name type="scientific">marine metagenome</name>
    <dbReference type="NCBI Taxonomy" id="408172"/>
    <lineage>
        <taxon>unclassified sequences</taxon>
        <taxon>metagenomes</taxon>
        <taxon>ecological metagenomes</taxon>
    </lineage>
</organism>
<dbReference type="Gene3D" id="1.20.1720.10">
    <property type="entry name" value="Multidrug resistance protein D"/>
    <property type="match status" value="1"/>
</dbReference>
<protein>
    <recommendedName>
        <fullName evidence="6">MFS-type drug efflux transporter P55</fullName>
    </recommendedName>
</protein>
<keyword evidence="2" id="KW-0813">Transport</keyword>
<dbReference type="EMBL" id="UINC01004879">
    <property type="protein sequence ID" value="SVA17516.1"/>
    <property type="molecule type" value="Genomic_DNA"/>
</dbReference>
<dbReference type="PANTHER" id="PTHR23501">
    <property type="entry name" value="MAJOR FACILITATOR SUPERFAMILY"/>
    <property type="match status" value="1"/>
</dbReference>
<dbReference type="GO" id="GO:0012505">
    <property type="term" value="C:endomembrane system"/>
    <property type="evidence" value="ECO:0007669"/>
    <property type="project" value="UniProtKB-SubCell"/>
</dbReference>
<feature type="transmembrane region" description="Helical" evidence="7">
    <location>
        <begin position="369"/>
        <end position="389"/>
    </location>
</feature>
<feature type="transmembrane region" description="Helical" evidence="7">
    <location>
        <begin position="41"/>
        <end position="61"/>
    </location>
</feature>
<evidence type="ECO:0000256" key="3">
    <source>
        <dbReference type="ARBA" id="ARBA00022692"/>
    </source>
</evidence>
<evidence type="ECO:0000256" key="2">
    <source>
        <dbReference type="ARBA" id="ARBA00022448"/>
    </source>
</evidence>
<feature type="transmembrane region" description="Helical" evidence="7">
    <location>
        <begin position="245"/>
        <end position="266"/>
    </location>
</feature>
<dbReference type="AlphaFoldDB" id="A0A381TN69"/>
<feature type="transmembrane region" description="Helical" evidence="7">
    <location>
        <begin position="303"/>
        <end position="322"/>
    </location>
</feature>
<feature type="transmembrane region" description="Helical" evidence="7">
    <location>
        <begin position="98"/>
        <end position="119"/>
    </location>
</feature>
<dbReference type="InterPro" id="IPR020846">
    <property type="entry name" value="MFS_dom"/>
</dbReference>